<dbReference type="InterPro" id="IPR002711">
    <property type="entry name" value="HNH"/>
</dbReference>
<evidence type="ECO:0000259" key="1">
    <source>
        <dbReference type="SMART" id="SM00507"/>
    </source>
</evidence>
<proteinExistence type="predicted"/>
<name>A0AA91PHT4_9MYCO</name>
<feature type="domain" description="HNH nuclease" evidence="1">
    <location>
        <begin position="12"/>
        <end position="63"/>
    </location>
</feature>
<dbReference type="SMART" id="SM00507">
    <property type="entry name" value="HNHc"/>
    <property type="match status" value="1"/>
</dbReference>
<protein>
    <recommendedName>
        <fullName evidence="1">HNH nuclease domain-containing protein</fullName>
    </recommendedName>
</protein>
<dbReference type="GO" id="GO:0003676">
    <property type="term" value="F:nucleic acid binding"/>
    <property type="evidence" value="ECO:0007669"/>
    <property type="project" value="InterPro"/>
</dbReference>
<comment type="caution">
    <text evidence="2">The sequence shown here is derived from an EMBL/GenBank/DDBJ whole genome shotgun (WGS) entry which is preliminary data.</text>
</comment>
<evidence type="ECO:0000313" key="2">
    <source>
        <dbReference type="EMBL" id="OSC36011.1"/>
    </source>
</evidence>
<dbReference type="Proteomes" id="UP000193577">
    <property type="component" value="Unassembled WGS sequence"/>
</dbReference>
<dbReference type="EMBL" id="NCXO01000001">
    <property type="protein sequence ID" value="OSC36011.1"/>
    <property type="molecule type" value="Genomic_DNA"/>
</dbReference>
<accession>A0AA91PHT4</accession>
<dbReference type="InterPro" id="IPR003615">
    <property type="entry name" value="HNH_nuc"/>
</dbReference>
<dbReference type="Pfam" id="PF01844">
    <property type="entry name" value="HNH"/>
    <property type="match status" value="1"/>
</dbReference>
<dbReference type="Gene3D" id="1.10.30.50">
    <property type="match status" value="1"/>
</dbReference>
<dbReference type="GO" id="GO:0004519">
    <property type="term" value="F:endonuclease activity"/>
    <property type="evidence" value="ECO:0007669"/>
    <property type="project" value="InterPro"/>
</dbReference>
<sequence length="182" mass="20275">MNAARPAIPRAIDRAVRVEAGHRCAIPTCRATSGLQIHHIEDWAKIREHSFENLILVCAICHSRITGGEIDRQSVLAYKANLSILASRYGDLERRVIDRFVNHPDQTEVVLDTSQALLLDYLISDGMLAYLGPAKNAIYVGPGEPPSPEAITPESHYGPARWGLTDDGRQFVDRVRKARRLN</sequence>
<dbReference type="RefSeq" id="WP_085301761.1">
    <property type="nucleotide sequence ID" value="NZ_AP022594.1"/>
</dbReference>
<evidence type="ECO:0000313" key="3">
    <source>
        <dbReference type="Proteomes" id="UP000193577"/>
    </source>
</evidence>
<keyword evidence="3" id="KW-1185">Reference proteome</keyword>
<gene>
    <name evidence="2" type="ORF">B8W67_00480</name>
</gene>
<dbReference type="CDD" id="cd00085">
    <property type="entry name" value="HNHc"/>
    <property type="match status" value="1"/>
</dbReference>
<dbReference type="GO" id="GO:0008270">
    <property type="term" value="F:zinc ion binding"/>
    <property type="evidence" value="ECO:0007669"/>
    <property type="project" value="InterPro"/>
</dbReference>
<organism evidence="2 3">
    <name type="scientific">Mycolicibacillus koreensis</name>
    <dbReference type="NCBI Taxonomy" id="1069220"/>
    <lineage>
        <taxon>Bacteria</taxon>
        <taxon>Bacillati</taxon>
        <taxon>Actinomycetota</taxon>
        <taxon>Actinomycetes</taxon>
        <taxon>Mycobacteriales</taxon>
        <taxon>Mycobacteriaceae</taxon>
        <taxon>Mycolicibacillus</taxon>
    </lineage>
</organism>
<reference evidence="2 3" key="1">
    <citation type="submission" date="2017-04" db="EMBL/GenBank/DDBJ databases">
        <title>The new phylogeny of genus Mycobacterium.</title>
        <authorList>
            <person name="Tortoli E."/>
            <person name="Trovato A."/>
            <person name="Cirillo D.M."/>
        </authorList>
    </citation>
    <scope>NUCLEOTIDE SEQUENCE [LARGE SCALE GENOMIC DNA]</scope>
    <source>
        <strain evidence="2 3">KCTC 19819</strain>
    </source>
</reference>
<dbReference type="AlphaFoldDB" id="A0AA91PHT4"/>